<keyword evidence="3" id="KW-1185">Reference proteome</keyword>
<dbReference type="InterPro" id="IPR052077">
    <property type="entry name" value="CcrZ_PhaseVar_Mediator"/>
</dbReference>
<dbReference type="PANTHER" id="PTHR40086">
    <property type="entry name" value="PHOSPHOTRANSFERASE YTMP-RELATED"/>
    <property type="match status" value="1"/>
</dbReference>
<name>A0ABW7UTF2_9ACTN</name>
<dbReference type="PANTHER" id="PTHR40086:SF1">
    <property type="entry name" value="CELL CYCLE REGULATOR CCRZ"/>
    <property type="match status" value="1"/>
</dbReference>
<dbReference type="InterPro" id="IPR011009">
    <property type="entry name" value="Kinase-like_dom_sf"/>
</dbReference>
<dbReference type="Gene3D" id="3.90.1200.10">
    <property type="match status" value="1"/>
</dbReference>
<organism evidence="2 3">
    <name type="scientific">Streptomyces pathocidini</name>
    <dbReference type="NCBI Taxonomy" id="1650571"/>
    <lineage>
        <taxon>Bacteria</taxon>
        <taxon>Bacillati</taxon>
        <taxon>Actinomycetota</taxon>
        <taxon>Actinomycetes</taxon>
        <taxon>Kitasatosporales</taxon>
        <taxon>Streptomycetaceae</taxon>
        <taxon>Streptomyces</taxon>
    </lineage>
</organism>
<dbReference type="SUPFAM" id="SSF56112">
    <property type="entry name" value="Protein kinase-like (PK-like)"/>
    <property type="match status" value="1"/>
</dbReference>
<evidence type="ECO:0000313" key="3">
    <source>
        <dbReference type="Proteomes" id="UP001611548"/>
    </source>
</evidence>
<dbReference type="InterPro" id="IPR002575">
    <property type="entry name" value="Aminoglycoside_PTrfase"/>
</dbReference>
<dbReference type="Proteomes" id="UP001611548">
    <property type="component" value="Unassembled WGS sequence"/>
</dbReference>
<proteinExistence type="predicted"/>
<reference evidence="2 3" key="1">
    <citation type="submission" date="2024-10" db="EMBL/GenBank/DDBJ databases">
        <title>The Natural Products Discovery Center: Release of the First 8490 Sequenced Strains for Exploring Actinobacteria Biosynthetic Diversity.</title>
        <authorList>
            <person name="Kalkreuter E."/>
            <person name="Kautsar S.A."/>
            <person name="Yang D."/>
            <person name="Bader C.D."/>
            <person name="Teijaro C.N."/>
            <person name="Fluegel L."/>
            <person name="Davis C.M."/>
            <person name="Simpson J.R."/>
            <person name="Lauterbach L."/>
            <person name="Steele A.D."/>
            <person name="Gui C."/>
            <person name="Meng S."/>
            <person name="Li G."/>
            <person name="Viehrig K."/>
            <person name="Ye F."/>
            <person name="Su P."/>
            <person name="Kiefer A.F."/>
            <person name="Nichols A."/>
            <person name="Cepeda A.J."/>
            <person name="Yan W."/>
            <person name="Fan B."/>
            <person name="Jiang Y."/>
            <person name="Adhikari A."/>
            <person name="Zheng C.-J."/>
            <person name="Schuster L."/>
            <person name="Cowan T.M."/>
            <person name="Smanski M.J."/>
            <person name="Chevrette M.G."/>
            <person name="De Carvalho L.P.S."/>
            <person name="Shen B."/>
        </authorList>
    </citation>
    <scope>NUCLEOTIDE SEQUENCE [LARGE SCALE GENOMIC DNA]</scope>
    <source>
        <strain evidence="2 3">NPDC020327</strain>
    </source>
</reference>
<sequence length="371" mass="41143">MTAPAAPPPLLRKATWLTADQEVAGPLQGYHHEAYAVPLPPDSPLNSAFRRAKLREPRPGLLWFDRRCFADEDLLLAALAGRVRRVPVVDMSQGFPVHGFIEGETLAARHPAKTSVPETYLTQLAELFEQLIAIKPGELSLERTCEARDRPADGDTTGFLHRLIHFTEHQVLLRHSDRYGGLFAALGVPIDALPWLRERAERHGLAERPFCLLHGDLHRENLVVAPDGRLWTIDWELAMAGDPLYDLATHLHLMDYPTPRDEAAAIDCWRRAVAANRPDCLNGWERDLPLYRDYKRAQSVYTDVIRAALTLGEAPAPADCRAAAERIRPVLARAGEALSMARVPGVREVAGAFVEWCGTGTGRANGPGRAR</sequence>
<feature type="domain" description="Aminoglycoside phosphotransferase" evidence="1">
    <location>
        <begin position="70"/>
        <end position="270"/>
    </location>
</feature>
<dbReference type="Pfam" id="PF01636">
    <property type="entry name" value="APH"/>
    <property type="match status" value="1"/>
</dbReference>
<gene>
    <name evidence="2" type="ORF">ACH429_17645</name>
</gene>
<protein>
    <submittedName>
        <fullName evidence="2">Phosphotransferase</fullName>
    </submittedName>
</protein>
<accession>A0ABW7UTF2</accession>
<dbReference type="RefSeq" id="WP_055471178.1">
    <property type="nucleotide sequence ID" value="NZ_JBIRWE010000006.1"/>
</dbReference>
<dbReference type="EMBL" id="JBIRWE010000006">
    <property type="protein sequence ID" value="MFI1965906.1"/>
    <property type="molecule type" value="Genomic_DNA"/>
</dbReference>
<comment type="caution">
    <text evidence="2">The sequence shown here is derived from an EMBL/GenBank/DDBJ whole genome shotgun (WGS) entry which is preliminary data.</text>
</comment>
<evidence type="ECO:0000259" key="1">
    <source>
        <dbReference type="Pfam" id="PF01636"/>
    </source>
</evidence>
<evidence type="ECO:0000313" key="2">
    <source>
        <dbReference type="EMBL" id="MFI1965906.1"/>
    </source>
</evidence>